<name>A0A6G4HNR0_CLOBO</name>
<evidence type="ECO:0000313" key="2">
    <source>
        <dbReference type="EMBL" id="NFV14800.1"/>
    </source>
</evidence>
<feature type="coiled-coil region" evidence="1">
    <location>
        <begin position="10"/>
        <end position="40"/>
    </location>
</feature>
<dbReference type="EMBL" id="SXEU01000001">
    <property type="protein sequence ID" value="NFV14800.1"/>
    <property type="molecule type" value="Genomic_DNA"/>
</dbReference>
<comment type="caution">
    <text evidence="2">The sequence shown here is derived from an EMBL/GenBank/DDBJ whole genome shotgun (WGS) entry which is preliminary data.</text>
</comment>
<proteinExistence type="predicted"/>
<accession>A0A6G4HNR0</accession>
<protein>
    <submittedName>
        <fullName evidence="2">Iron-containing alcohol dehydrogenase</fullName>
    </submittedName>
</protein>
<sequence length="352" mass="41026">MNLSDIITQATNLEQSLIKIQQTIEDLRTISTEIDEWENKNIEDILNINISDGSSNAIGNARTLRSKNREYYINFLQQLREINFFNSSFILSKMENKFEYFNMDRFIQIFIQCTEIIHKFTYSKSDNKVTPLFFQAIHSVNTIIKQYDNIIRDINKIKNIGYTLIGSEDEKNLKIRFLKEDNEVASLINNITLINSIYDNINSLIGDESEKLKYKRAESGTFEINLTGCINTLAVLLPMLKFSYNIYTENFSWKAKQERKLGEIKVRKEYLKLIKEVKEVKELNITDEVSIKNILGNLDENIKELFINNPCIQVNNERIGIEEMKEKNIPIELLKSSEKEIDTTLDADANNK</sequence>
<reference evidence="2" key="1">
    <citation type="submission" date="2019-04" db="EMBL/GenBank/DDBJ databases">
        <title>Genome sequencing of Clostridium botulinum Groups I-IV and Clostridium butyricum.</title>
        <authorList>
            <person name="Brunt J."/>
            <person name="Van Vliet A.H.M."/>
            <person name="Stringer S.C."/>
            <person name="Carter A.T."/>
            <person name="Peck M.W."/>
        </authorList>
    </citation>
    <scope>NUCLEOTIDE SEQUENCE</scope>
    <source>
        <strain evidence="2">751/1</strain>
    </source>
</reference>
<dbReference type="AlphaFoldDB" id="A0A6G4HNR0"/>
<organism evidence="2">
    <name type="scientific">Clostridium botulinum</name>
    <dbReference type="NCBI Taxonomy" id="1491"/>
    <lineage>
        <taxon>Bacteria</taxon>
        <taxon>Bacillati</taxon>
        <taxon>Bacillota</taxon>
        <taxon>Clostridia</taxon>
        <taxon>Eubacteriales</taxon>
        <taxon>Clostridiaceae</taxon>
        <taxon>Clostridium</taxon>
    </lineage>
</organism>
<dbReference type="RefSeq" id="WP_061311363.1">
    <property type="nucleotide sequence ID" value="NZ_CP013246.1"/>
</dbReference>
<evidence type="ECO:0000256" key="1">
    <source>
        <dbReference type="SAM" id="Coils"/>
    </source>
</evidence>
<gene>
    <name evidence="2" type="ORF">FDG29_01215</name>
</gene>
<keyword evidence="1" id="KW-0175">Coiled coil</keyword>